<feature type="transmembrane region" description="Helical" evidence="4">
    <location>
        <begin position="120"/>
        <end position="141"/>
    </location>
</feature>
<dbReference type="PRINTS" id="PR00371">
    <property type="entry name" value="FPNCR"/>
</dbReference>
<dbReference type="GO" id="GO:0050660">
    <property type="term" value="F:flavin adenine dinucleotide binding"/>
    <property type="evidence" value="ECO:0007669"/>
    <property type="project" value="TreeGrafter"/>
</dbReference>
<evidence type="ECO:0000259" key="6">
    <source>
        <dbReference type="PROSITE" id="PS51384"/>
    </source>
</evidence>
<protein>
    <recommendedName>
        <fullName evidence="3">NADPH--hemoprotein reductase</fullName>
        <ecNumber evidence="3">1.6.2.4</ecNumber>
    </recommendedName>
</protein>
<dbReference type="Proteomes" id="UP000029858">
    <property type="component" value="Unassembled WGS sequence"/>
</dbReference>
<accession>A0A099GA96</accession>
<dbReference type="PANTHER" id="PTHR19384:SF17">
    <property type="entry name" value="NADPH--CYTOCHROME P450 REDUCTASE"/>
    <property type="match status" value="1"/>
</dbReference>
<keyword evidence="4" id="KW-0472">Membrane</keyword>
<keyword evidence="1" id="KW-0285">Flavoprotein</keyword>
<dbReference type="InterPro" id="IPR001433">
    <property type="entry name" value="OxRdtase_FAD/NAD-bd"/>
</dbReference>
<comment type="caution">
    <text evidence="7">The sequence shown here is derived from an EMBL/GenBank/DDBJ whole genome shotgun (WGS) entry which is preliminary data.</text>
</comment>
<dbReference type="PROSITE" id="PS50902">
    <property type="entry name" value="FLAVODOXIN_LIKE"/>
    <property type="match status" value="1"/>
</dbReference>
<feature type="domain" description="FAD-binding FR-type" evidence="6">
    <location>
        <begin position="475"/>
        <end position="581"/>
    </location>
</feature>
<dbReference type="InterPro" id="IPR008333">
    <property type="entry name" value="Cbr1-like_FAD-bd_dom"/>
</dbReference>
<keyword evidence="2" id="KW-0288">FMN</keyword>
<dbReference type="RefSeq" id="WP_036711939.1">
    <property type="nucleotide sequence ID" value="NZ_JRKQ01000117.1"/>
</dbReference>
<dbReference type="Gene3D" id="3.40.50.80">
    <property type="entry name" value="Nucleotide-binding domain of ferredoxin-NADP reductase (FNR) module"/>
    <property type="match status" value="1"/>
</dbReference>
<sequence length="719" mass="74541">MLRRIHSLPGLVLGLLLALIAGSGAVLSVQPAIERAAAPPQSLTIAETAAAITAAAPGTQAITRSANGVVTAQVRDTAGRRVLTVDPASGATLPEVAEGPVMRAVKSFHRSLLLGDGGRAAVGVMAGAMALVLGSGLWLMLRALGGWRRAAGPVHARGAKGWHARVGRVALIGLRVSALTGAWLSAATFGLAPDGSAAVLPRATAAAGAPLALARMPALDRPLAELRSLTLPARPGEMLRLETGAGVALVEPATGAVAAFAPVTWGGRVWEWAYRLHTGHGLWALGLILGTAALAVPVLAGTGAAIWLARRRTAVRVPGNAPMAEAELVILVGSEGGSTRGFAASLHRALTATGARVHLGDMDAVGPMPRARALILMAATYGDGVAPASARRFLDRLDGLSPLPVAVLGFGDRAFPRFCAYAETVAAALEARGWPALLPLDRIDGQSPAAFAAGGRALGRALALPIAPEHRPALPRLHELRLISRRDYGEAVQAPTAILRFAVRPRWLGGPRFEAGDLLAVMAPGASAPRFYSLASSARDGFVEICVRKVPGGVCSTFLHGLQPGNRLRGFTRANPAFRAAPAPLVMISAGCGIGPMAGLLRRAAPGAERVLYFGLRDPASDFLYAEELGRWQAEGRLTRLRTAVSRAARGAERGHVQHRLREDAARLRDQIGRGARVLVCGSVAMGQSVAAELDAALRPAGLSVAALKAEGRYVEDTY</sequence>
<dbReference type="Gene3D" id="3.40.50.360">
    <property type="match status" value="1"/>
</dbReference>
<dbReference type="InterPro" id="IPR008254">
    <property type="entry name" value="Flavodoxin/NO_synth"/>
</dbReference>
<reference evidence="7 8" key="1">
    <citation type="submission" date="2014-09" db="EMBL/GenBank/DDBJ databases">
        <authorList>
            <person name="McGinnis J.M."/>
            <person name="Wolfgang W.J."/>
        </authorList>
    </citation>
    <scope>NUCLEOTIDE SEQUENCE [LARGE SCALE GENOMIC DNA]</scope>
    <source>
        <strain evidence="7 8">5503</strain>
    </source>
</reference>
<evidence type="ECO:0000256" key="1">
    <source>
        <dbReference type="ARBA" id="ARBA00022630"/>
    </source>
</evidence>
<dbReference type="SUPFAM" id="SSF63380">
    <property type="entry name" value="Riboflavin synthase domain-like"/>
    <property type="match status" value="1"/>
</dbReference>
<organism evidence="7 8">
    <name type="scientific">Paracoccus sanguinis</name>
    <dbReference type="NCBI Taxonomy" id="1545044"/>
    <lineage>
        <taxon>Bacteria</taxon>
        <taxon>Pseudomonadati</taxon>
        <taxon>Pseudomonadota</taxon>
        <taxon>Alphaproteobacteria</taxon>
        <taxon>Rhodobacterales</taxon>
        <taxon>Paracoccaceae</taxon>
        <taxon>Paracoccus</taxon>
    </lineage>
</organism>
<dbReference type="InterPro" id="IPR017927">
    <property type="entry name" value="FAD-bd_FR_type"/>
</dbReference>
<dbReference type="GO" id="GO:0010181">
    <property type="term" value="F:FMN binding"/>
    <property type="evidence" value="ECO:0007669"/>
    <property type="project" value="InterPro"/>
</dbReference>
<dbReference type="SUPFAM" id="SSF52343">
    <property type="entry name" value="Ferredoxin reductase-like, C-terminal NADP-linked domain"/>
    <property type="match status" value="1"/>
</dbReference>
<reference evidence="7 8" key="2">
    <citation type="submission" date="2014-10" db="EMBL/GenBank/DDBJ databases">
        <title>Paracoccus sanguinis sp. nov., isolated from clinical specimens of New York State patients.</title>
        <authorList>
            <person name="Mingle L.A."/>
            <person name="Cole J.A."/>
            <person name="Lapierre P."/>
            <person name="Musser K.A."/>
        </authorList>
    </citation>
    <scope>NUCLEOTIDE SEQUENCE [LARGE SCALE GENOMIC DNA]</scope>
    <source>
        <strain evidence="7 8">5503</strain>
    </source>
</reference>
<dbReference type="PROSITE" id="PS51384">
    <property type="entry name" value="FAD_FR"/>
    <property type="match status" value="1"/>
</dbReference>
<dbReference type="PANTHER" id="PTHR19384">
    <property type="entry name" value="NITRIC OXIDE SYNTHASE-RELATED"/>
    <property type="match status" value="1"/>
</dbReference>
<evidence type="ECO:0000313" key="7">
    <source>
        <dbReference type="EMBL" id="KGJ19785.1"/>
    </source>
</evidence>
<dbReference type="EC" id="1.6.2.4" evidence="3"/>
<dbReference type="InterPro" id="IPR029039">
    <property type="entry name" value="Flavoprotein-like_sf"/>
</dbReference>
<gene>
    <name evidence="7" type="ORF">IX56_15425</name>
</gene>
<keyword evidence="4" id="KW-0812">Transmembrane</keyword>
<dbReference type="InterPro" id="IPR039261">
    <property type="entry name" value="FNR_nucleotide-bd"/>
</dbReference>
<dbReference type="Pfam" id="PF00258">
    <property type="entry name" value="Flavodoxin_1"/>
    <property type="match status" value="1"/>
</dbReference>
<dbReference type="Gene3D" id="2.40.30.10">
    <property type="entry name" value="Translation factors"/>
    <property type="match status" value="1"/>
</dbReference>
<dbReference type="InterPro" id="IPR001709">
    <property type="entry name" value="Flavoprot_Pyr_Nucl_cyt_Rdtase"/>
</dbReference>
<dbReference type="EMBL" id="JRKQ01000117">
    <property type="protein sequence ID" value="KGJ19785.1"/>
    <property type="molecule type" value="Genomic_DNA"/>
</dbReference>
<feature type="transmembrane region" description="Helical" evidence="4">
    <location>
        <begin position="283"/>
        <end position="308"/>
    </location>
</feature>
<feature type="domain" description="Flavodoxin-like" evidence="5">
    <location>
        <begin position="328"/>
        <end position="463"/>
    </location>
</feature>
<name>A0A099GA96_9RHOB</name>
<dbReference type="Pfam" id="PF03929">
    <property type="entry name" value="PepSY_TM"/>
    <property type="match status" value="1"/>
</dbReference>
<keyword evidence="4" id="KW-1133">Transmembrane helix</keyword>
<dbReference type="InterPro" id="IPR017938">
    <property type="entry name" value="Riboflavin_synthase-like_b-brl"/>
</dbReference>
<evidence type="ECO:0000256" key="2">
    <source>
        <dbReference type="ARBA" id="ARBA00022643"/>
    </source>
</evidence>
<dbReference type="Pfam" id="PF00970">
    <property type="entry name" value="FAD_binding_6"/>
    <property type="match status" value="1"/>
</dbReference>
<dbReference type="Pfam" id="PF00175">
    <property type="entry name" value="NAD_binding_1"/>
    <property type="match status" value="1"/>
</dbReference>
<evidence type="ECO:0000313" key="8">
    <source>
        <dbReference type="Proteomes" id="UP000029858"/>
    </source>
</evidence>
<dbReference type="AlphaFoldDB" id="A0A099GA96"/>
<dbReference type="GO" id="GO:0005829">
    <property type="term" value="C:cytosol"/>
    <property type="evidence" value="ECO:0007669"/>
    <property type="project" value="TreeGrafter"/>
</dbReference>
<evidence type="ECO:0000259" key="5">
    <source>
        <dbReference type="PROSITE" id="PS50902"/>
    </source>
</evidence>
<proteinExistence type="predicted"/>
<dbReference type="GO" id="GO:0016491">
    <property type="term" value="F:oxidoreductase activity"/>
    <property type="evidence" value="ECO:0007669"/>
    <property type="project" value="InterPro"/>
</dbReference>
<evidence type="ECO:0000256" key="3">
    <source>
        <dbReference type="ARBA" id="ARBA00023797"/>
    </source>
</evidence>
<dbReference type="SUPFAM" id="SSF52218">
    <property type="entry name" value="Flavoproteins"/>
    <property type="match status" value="1"/>
</dbReference>
<evidence type="ECO:0000256" key="4">
    <source>
        <dbReference type="SAM" id="Phobius"/>
    </source>
</evidence>
<dbReference type="InterPro" id="IPR005625">
    <property type="entry name" value="PepSY-ass_TM"/>
</dbReference>